<dbReference type="GO" id="GO:0016491">
    <property type="term" value="F:oxidoreductase activity"/>
    <property type="evidence" value="ECO:0007669"/>
    <property type="project" value="UniProtKB-KW"/>
</dbReference>
<dbReference type="RefSeq" id="WP_160588485.1">
    <property type="nucleotide sequence ID" value="NZ_BMHN01000001.1"/>
</dbReference>
<dbReference type="Proteomes" id="UP000470384">
    <property type="component" value="Unassembled WGS sequence"/>
</dbReference>
<dbReference type="PANTHER" id="PTHR43943:SF17">
    <property type="entry name" value="3-PHENYLPROPIONATE-DIHYDRODIOL_CINNAMIC ACID-DIHYDRODIOL DEHYDROGENASE"/>
    <property type="match status" value="1"/>
</dbReference>
<gene>
    <name evidence="3" type="ORF">GTQ45_11825</name>
</gene>
<evidence type="ECO:0000313" key="3">
    <source>
        <dbReference type="EMBL" id="NBG96422.1"/>
    </source>
</evidence>
<dbReference type="Pfam" id="PF13561">
    <property type="entry name" value="adh_short_C2"/>
    <property type="match status" value="1"/>
</dbReference>
<sequence>MDLGLKGKKAIVTGGTRGIGRAIAELLAEEGCDVAICARNADQIADAVKEMADRHGTKIWGEVADIADADSLKGFITRAGEELGGIDVLVSNASALAIGNAEDAWQNGLSIDILGAVRSVDAALPQLKASAEKTGDAAIIRIGSVSSVSATEPSAYGAVKGAMVHYVKGLAKKLAPEHVRANVVSPGTVYFKGGVWHMVEENMPEIFKENLGRNPMGRMATPEDIANATVFLASPRSCFTTGINMLVDGAITDRVNY</sequence>
<dbReference type="SUPFAM" id="SSF51735">
    <property type="entry name" value="NAD(P)-binding Rossmann-fold domains"/>
    <property type="match status" value="1"/>
</dbReference>
<dbReference type="InterPro" id="IPR002347">
    <property type="entry name" value="SDR_fam"/>
</dbReference>
<dbReference type="FunFam" id="3.40.50.720:FF:000084">
    <property type="entry name" value="Short-chain dehydrogenase reductase"/>
    <property type="match status" value="1"/>
</dbReference>
<dbReference type="Gene3D" id="3.40.50.720">
    <property type="entry name" value="NAD(P)-binding Rossmann-like Domain"/>
    <property type="match status" value="1"/>
</dbReference>
<dbReference type="GeneID" id="300655574"/>
<proteinExistence type="inferred from homology"/>
<dbReference type="AlphaFoldDB" id="A0A845QCV9"/>
<organism evidence="3 4">
    <name type="scientific">Pyruvatibacter mobilis</name>
    <dbReference type="NCBI Taxonomy" id="1712261"/>
    <lineage>
        <taxon>Bacteria</taxon>
        <taxon>Pseudomonadati</taxon>
        <taxon>Pseudomonadota</taxon>
        <taxon>Alphaproteobacteria</taxon>
        <taxon>Hyphomicrobiales</taxon>
        <taxon>Parvibaculaceae</taxon>
        <taxon>Pyruvatibacter</taxon>
    </lineage>
</organism>
<accession>A0A845QCV9</accession>
<evidence type="ECO:0000256" key="2">
    <source>
        <dbReference type="ARBA" id="ARBA00023002"/>
    </source>
</evidence>
<comment type="caution">
    <text evidence="3">The sequence shown here is derived from an EMBL/GenBank/DDBJ whole genome shotgun (WGS) entry which is preliminary data.</text>
</comment>
<dbReference type="CDD" id="cd05233">
    <property type="entry name" value="SDR_c"/>
    <property type="match status" value="1"/>
</dbReference>
<protein>
    <submittedName>
        <fullName evidence="3">SDR family oxidoreductase</fullName>
    </submittedName>
</protein>
<evidence type="ECO:0000256" key="1">
    <source>
        <dbReference type="ARBA" id="ARBA00006484"/>
    </source>
</evidence>
<dbReference type="EMBL" id="WXYQ01000007">
    <property type="protein sequence ID" value="NBG96422.1"/>
    <property type="molecule type" value="Genomic_DNA"/>
</dbReference>
<dbReference type="PRINTS" id="PR00080">
    <property type="entry name" value="SDRFAMILY"/>
</dbReference>
<dbReference type="PRINTS" id="PR00081">
    <property type="entry name" value="GDHRDH"/>
</dbReference>
<reference evidence="3 4" key="1">
    <citation type="journal article" date="2016" name="Int. J. Syst. Evol. Microbiol.">
        <title>Pyruvatibacter mobilis gen. nov., sp. nov., a marine bacterium from the culture broth of Picochlorum sp. 122.</title>
        <authorList>
            <person name="Wang G."/>
            <person name="Tang M."/>
            <person name="Wu H."/>
            <person name="Dai S."/>
            <person name="Li T."/>
            <person name="Chen C."/>
            <person name="He H."/>
            <person name="Fan J."/>
            <person name="Xiang W."/>
            <person name="Li X."/>
        </authorList>
    </citation>
    <scope>NUCLEOTIDE SEQUENCE [LARGE SCALE GENOMIC DNA]</scope>
    <source>
        <strain evidence="3 4">GYP-11</strain>
    </source>
</reference>
<keyword evidence="2" id="KW-0560">Oxidoreductase</keyword>
<dbReference type="OrthoDB" id="9793325at2"/>
<evidence type="ECO:0000313" key="4">
    <source>
        <dbReference type="Proteomes" id="UP000470384"/>
    </source>
</evidence>
<keyword evidence="4" id="KW-1185">Reference proteome</keyword>
<dbReference type="InterPro" id="IPR036291">
    <property type="entry name" value="NAD(P)-bd_dom_sf"/>
</dbReference>
<name>A0A845QCV9_9HYPH</name>
<dbReference type="PANTHER" id="PTHR43943">
    <property type="entry name" value="DEHYDROGENASE/REDUCTASE (SDR FAMILY) MEMBER 4"/>
    <property type="match status" value="1"/>
</dbReference>
<comment type="similarity">
    <text evidence="1">Belongs to the short-chain dehydrogenases/reductases (SDR) family.</text>
</comment>